<dbReference type="EMBL" id="JASCZI010251139">
    <property type="protein sequence ID" value="MED6215434.1"/>
    <property type="molecule type" value="Genomic_DNA"/>
</dbReference>
<organism evidence="2 3">
    <name type="scientific">Stylosanthes scabra</name>
    <dbReference type="NCBI Taxonomy" id="79078"/>
    <lineage>
        <taxon>Eukaryota</taxon>
        <taxon>Viridiplantae</taxon>
        <taxon>Streptophyta</taxon>
        <taxon>Embryophyta</taxon>
        <taxon>Tracheophyta</taxon>
        <taxon>Spermatophyta</taxon>
        <taxon>Magnoliopsida</taxon>
        <taxon>eudicotyledons</taxon>
        <taxon>Gunneridae</taxon>
        <taxon>Pentapetalae</taxon>
        <taxon>rosids</taxon>
        <taxon>fabids</taxon>
        <taxon>Fabales</taxon>
        <taxon>Fabaceae</taxon>
        <taxon>Papilionoideae</taxon>
        <taxon>50 kb inversion clade</taxon>
        <taxon>dalbergioids sensu lato</taxon>
        <taxon>Dalbergieae</taxon>
        <taxon>Pterocarpus clade</taxon>
        <taxon>Stylosanthes</taxon>
    </lineage>
</organism>
<gene>
    <name evidence="2" type="ORF">PIB30_113684</name>
</gene>
<feature type="compositionally biased region" description="Polar residues" evidence="1">
    <location>
        <begin position="27"/>
        <end position="55"/>
    </location>
</feature>
<protein>
    <submittedName>
        <fullName evidence="2">Uncharacterized protein</fullName>
    </submittedName>
</protein>
<dbReference type="Proteomes" id="UP001341840">
    <property type="component" value="Unassembled WGS sequence"/>
</dbReference>
<reference evidence="2 3" key="1">
    <citation type="journal article" date="2023" name="Plants (Basel)">
        <title>Bridging the Gap: Combining Genomics and Transcriptomics Approaches to Understand Stylosanthes scabra, an Orphan Legume from the Brazilian Caatinga.</title>
        <authorList>
            <person name="Ferreira-Neto J.R.C."/>
            <person name="da Silva M.D."/>
            <person name="Binneck E."/>
            <person name="de Melo N.F."/>
            <person name="da Silva R.H."/>
            <person name="de Melo A.L.T.M."/>
            <person name="Pandolfi V."/>
            <person name="Bustamante F.O."/>
            <person name="Brasileiro-Vidal A.C."/>
            <person name="Benko-Iseppon A.M."/>
        </authorList>
    </citation>
    <scope>NUCLEOTIDE SEQUENCE [LARGE SCALE GENOMIC DNA]</scope>
    <source>
        <tissue evidence="2">Leaves</tissue>
    </source>
</reference>
<feature type="compositionally biased region" description="Polar residues" evidence="1">
    <location>
        <begin position="101"/>
        <end position="110"/>
    </location>
</feature>
<sequence length="110" mass="11878">MGGLKGGKLNRSNQDKNHLLGGKKNTGKLTSVASKKTVNNKTAHATSIQTPVSFNSHKRRRPVSLQNSPVDPRNEKNILIQPLPPKQFQEGKVSDDCHAESSIQAQGANA</sequence>
<proteinExistence type="predicted"/>
<comment type="caution">
    <text evidence="2">The sequence shown here is derived from an EMBL/GenBank/DDBJ whole genome shotgun (WGS) entry which is preliminary data.</text>
</comment>
<evidence type="ECO:0000256" key="1">
    <source>
        <dbReference type="SAM" id="MobiDB-lite"/>
    </source>
</evidence>
<feature type="non-terminal residue" evidence="2">
    <location>
        <position position="110"/>
    </location>
</feature>
<evidence type="ECO:0000313" key="3">
    <source>
        <dbReference type="Proteomes" id="UP001341840"/>
    </source>
</evidence>
<keyword evidence="3" id="KW-1185">Reference proteome</keyword>
<feature type="region of interest" description="Disordered" evidence="1">
    <location>
        <begin position="1"/>
        <end position="110"/>
    </location>
</feature>
<name>A0ABU6YYW2_9FABA</name>
<evidence type="ECO:0000313" key="2">
    <source>
        <dbReference type="EMBL" id="MED6215434.1"/>
    </source>
</evidence>
<accession>A0ABU6YYW2</accession>